<evidence type="ECO:0000313" key="3">
    <source>
        <dbReference type="Proteomes" id="UP000657918"/>
    </source>
</evidence>
<accession>A0A835JJT8</accession>
<gene>
    <name evidence="2" type="ORF">SADUNF_Sadunf13G0014600</name>
</gene>
<dbReference type="PANTHER" id="PTHR31061">
    <property type="entry name" value="LD22376P"/>
    <property type="match status" value="1"/>
</dbReference>
<keyword evidence="1" id="KW-1133">Transmembrane helix</keyword>
<name>A0A835JJT8_9ROSI</name>
<keyword evidence="1" id="KW-0472">Membrane</keyword>
<feature type="transmembrane region" description="Helical" evidence="1">
    <location>
        <begin position="164"/>
        <end position="184"/>
    </location>
</feature>
<dbReference type="EMBL" id="JADGMS010000013">
    <property type="protein sequence ID" value="KAF9669918.1"/>
    <property type="molecule type" value="Genomic_DNA"/>
</dbReference>
<sequence length="539" mass="61238">MPEIKADIASDHRLTIADVNDISAQKSDPKIRVASLDIFRGLTVALMILVDDAGGEWPRIGHAPWNGCNLADFVMPFFLFIVGMAIPLAFKRITSRPDAVKKVIVRTLKLLFWGIILQGGFSHAPDKLTYGVDMKKIRWCGILQVVLVLILTCMHYLGCQKYNYAVTWFFFLQRIAFAYLVVALMEVFTKKELTEELPPGWPSIFKLYSSQWLMGACILVIYLAAIYGTHVPNWQFTVQDRDSADYGKVFTVECAVRGKLDPPCNAVGFIDRKILGINHMYQHPAWKRSEACTDNSPYEGPFRTSAPSWCKAPFEPEGILSSISAVLSTIIGVHFGHVLVYMGSHGARLKHWIVMGFALLILGLVLHFTHAIPLNKQLYTFSYVCVTSGAAALVFSSIYALVDVWGWKCMFQPLAWIGMNAMLVYVMAAEGIFAGFINGWYYNDPHNTLVSFHRTLSRFHLSSFQISYQTFRHKVHGSTLVCWLNSTHLLQIYWIQKHIFIGVWHSQRVGILLYVIFAEILFWGMVAGIFHRLEIYWKL</sequence>
<dbReference type="Proteomes" id="UP000657918">
    <property type="component" value="Unassembled WGS sequence"/>
</dbReference>
<dbReference type="OrthoDB" id="2149840at2759"/>
<feature type="transmembrane region" description="Helical" evidence="1">
    <location>
        <begin position="319"/>
        <end position="340"/>
    </location>
</feature>
<feature type="transmembrane region" description="Helical" evidence="1">
    <location>
        <begin position="414"/>
        <end position="437"/>
    </location>
</feature>
<feature type="transmembrane region" description="Helical" evidence="1">
    <location>
        <begin position="352"/>
        <end position="372"/>
    </location>
</feature>
<comment type="caution">
    <text evidence="2">The sequence shown here is derived from an EMBL/GenBank/DDBJ whole genome shotgun (WGS) entry which is preliminary data.</text>
</comment>
<keyword evidence="1" id="KW-0812">Transmembrane</keyword>
<feature type="transmembrane region" description="Helical" evidence="1">
    <location>
        <begin position="378"/>
        <end position="402"/>
    </location>
</feature>
<proteinExistence type="predicted"/>
<feature type="transmembrane region" description="Helical" evidence="1">
    <location>
        <begin position="205"/>
        <end position="227"/>
    </location>
</feature>
<dbReference type="AlphaFoldDB" id="A0A835JJT8"/>
<reference evidence="2 3" key="1">
    <citation type="submission" date="2020-10" db="EMBL/GenBank/DDBJ databases">
        <title>Plant Genome Project.</title>
        <authorList>
            <person name="Zhang R.-G."/>
        </authorList>
    </citation>
    <scope>NUCLEOTIDE SEQUENCE [LARGE SCALE GENOMIC DNA]</scope>
    <source>
        <strain evidence="2">FAFU-HL-1</strain>
        <tissue evidence="2">Leaf</tissue>
    </source>
</reference>
<feature type="transmembrane region" description="Helical" evidence="1">
    <location>
        <begin position="70"/>
        <end position="90"/>
    </location>
</feature>
<evidence type="ECO:0000313" key="2">
    <source>
        <dbReference type="EMBL" id="KAF9669918.1"/>
    </source>
</evidence>
<dbReference type="PANTHER" id="PTHR31061:SF25">
    <property type="entry name" value="HEPARAN-ALPHA-GLUCOSAMINIDE N-ACETYLTRANSFERASE-LIKE PROTEIN (DUF1624)"/>
    <property type="match status" value="1"/>
</dbReference>
<evidence type="ECO:0008006" key="4">
    <source>
        <dbReference type="Google" id="ProtNLM"/>
    </source>
</evidence>
<feature type="transmembrane region" description="Helical" evidence="1">
    <location>
        <begin position="511"/>
        <end position="530"/>
    </location>
</feature>
<organism evidence="2 3">
    <name type="scientific">Salix dunnii</name>
    <dbReference type="NCBI Taxonomy" id="1413687"/>
    <lineage>
        <taxon>Eukaryota</taxon>
        <taxon>Viridiplantae</taxon>
        <taxon>Streptophyta</taxon>
        <taxon>Embryophyta</taxon>
        <taxon>Tracheophyta</taxon>
        <taxon>Spermatophyta</taxon>
        <taxon>Magnoliopsida</taxon>
        <taxon>eudicotyledons</taxon>
        <taxon>Gunneridae</taxon>
        <taxon>Pentapetalae</taxon>
        <taxon>rosids</taxon>
        <taxon>fabids</taxon>
        <taxon>Malpighiales</taxon>
        <taxon>Salicaceae</taxon>
        <taxon>Saliceae</taxon>
        <taxon>Salix</taxon>
    </lineage>
</organism>
<protein>
    <recommendedName>
        <fullName evidence="4">Heparan-alpha-glucosaminide N-acetyltransferase catalytic domain-containing protein</fullName>
    </recommendedName>
</protein>
<keyword evidence="3" id="KW-1185">Reference proteome</keyword>
<feature type="transmembrane region" description="Helical" evidence="1">
    <location>
        <begin position="137"/>
        <end position="158"/>
    </location>
</feature>
<evidence type="ECO:0000256" key="1">
    <source>
        <dbReference type="SAM" id="Phobius"/>
    </source>
</evidence>